<feature type="transmembrane region" description="Helical" evidence="1">
    <location>
        <begin position="179"/>
        <end position="200"/>
    </location>
</feature>
<keyword evidence="1" id="KW-1133">Transmembrane helix</keyword>
<keyword evidence="1" id="KW-0812">Transmembrane</keyword>
<feature type="transmembrane region" description="Helical" evidence="1">
    <location>
        <begin position="6"/>
        <end position="30"/>
    </location>
</feature>
<evidence type="ECO:0000313" key="2">
    <source>
        <dbReference type="EMBL" id="TWT89267.1"/>
    </source>
</evidence>
<evidence type="ECO:0000256" key="1">
    <source>
        <dbReference type="SAM" id="Phobius"/>
    </source>
</evidence>
<dbReference type="AlphaFoldDB" id="A0A5C5ZQT0"/>
<protein>
    <submittedName>
        <fullName evidence="2">Cytidylyltransferase family protein</fullName>
    </submittedName>
</protein>
<organism evidence="2 3">
    <name type="scientific">Neorhodopirellula pilleata</name>
    <dbReference type="NCBI Taxonomy" id="2714738"/>
    <lineage>
        <taxon>Bacteria</taxon>
        <taxon>Pseudomonadati</taxon>
        <taxon>Planctomycetota</taxon>
        <taxon>Planctomycetia</taxon>
        <taxon>Pirellulales</taxon>
        <taxon>Pirellulaceae</taxon>
        <taxon>Neorhodopirellula</taxon>
    </lineage>
</organism>
<sequence>MNLPTNYVWTIVLHQSFMMALCWATGWLVLKRDWKVNYTRKINHFVLMLCPFLLAPIFPYQPNVLTFLSTVVVFTLATLVMVHPIRQRFTMVSTAFAAVDRPEDRPHTLLWIISQAIVSAVILIGLFLVFQRFEIEPLISIPLVVTGVGDGLAEPIGIRFGKHTYRVPSLAKDRNYVRSIEGSACVLAVALATVACVYPIVSLNQWLALMLFVPAMMTAAEAFSPHTWDAPFLYLTGGLTIVCVMVVF</sequence>
<feature type="transmembrane region" description="Helical" evidence="1">
    <location>
        <begin position="139"/>
        <end position="158"/>
    </location>
</feature>
<proteinExistence type="predicted"/>
<feature type="transmembrane region" description="Helical" evidence="1">
    <location>
        <begin position="109"/>
        <end position="133"/>
    </location>
</feature>
<keyword evidence="1" id="KW-0472">Membrane</keyword>
<keyword evidence="2" id="KW-0548">Nucleotidyltransferase</keyword>
<dbReference type="RefSeq" id="WP_146581830.1">
    <property type="nucleotide sequence ID" value="NZ_SJPM01000019.1"/>
</dbReference>
<keyword evidence="2" id="KW-0808">Transferase</keyword>
<evidence type="ECO:0000313" key="3">
    <source>
        <dbReference type="Proteomes" id="UP000316213"/>
    </source>
</evidence>
<gene>
    <name evidence="2" type="ORF">Pla100_55840</name>
</gene>
<dbReference type="OrthoDB" id="7066838at2"/>
<accession>A0A5C5ZQT0</accession>
<comment type="caution">
    <text evidence="2">The sequence shown here is derived from an EMBL/GenBank/DDBJ whole genome shotgun (WGS) entry which is preliminary data.</text>
</comment>
<dbReference type="EMBL" id="SJPM01000019">
    <property type="protein sequence ID" value="TWT89267.1"/>
    <property type="molecule type" value="Genomic_DNA"/>
</dbReference>
<name>A0A5C5ZQT0_9BACT</name>
<feature type="transmembrane region" description="Helical" evidence="1">
    <location>
        <begin position="64"/>
        <end position="82"/>
    </location>
</feature>
<dbReference type="Proteomes" id="UP000316213">
    <property type="component" value="Unassembled WGS sequence"/>
</dbReference>
<keyword evidence="3" id="KW-1185">Reference proteome</keyword>
<feature type="transmembrane region" description="Helical" evidence="1">
    <location>
        <begin position="230"/>
        <end position="247"/>
    </location>
</feature>
<reference evidence="2 3" key="1">
    <citation type="submission" date="2019-02" db="EMBL/GenBank/DDBJ databases">
        <title>Deep-cultivation of Planctomycetes and their phenomic and genomic characterization uncovers novel biology.</title>
        <authorList>
            <person name="Wiegand S."/>
            <person name="Jogler M."/>
            <person name="Boedeker C."/>
            <person name="Pinto D."/>
            <person name="Vollmers J."/>
            <person name="Rivas-Marin E."/>
            <person name="Kohn T."/>
            <person name="Peeters S.H."/>
            <person name="Heuer A."/>
            <person name="Rast P."/>
            <person name="Oberbeckmann S."/>
            <person name="Bunk B."/>
            <person name="Jeske O."/>
            <person name="Meyerdierks A."/>
            <person name="Storesund J.E."/>
            <person name="Kallscheuer N."/>
            <person name="Luecker S."/>
            <person name="Lage O.M."/>
            <person name="Pohl T."/>
            <person name="Merkel B.J."/>
            <person name="Hornburger P."/>
            <person name="Mueller R.-W."/>
            <person name="Bruemmer F."/>
            <person name="Labrenz M."/>
            <person name="Spormann A.M."/>
            <person name="Op Den Camp H."/>
            <person name="Overmann J."/>
            <person name="Amann R."/>
            <person name="Jetten M.S.M."/>
            <person name="Mascher T."/>
            <person name="Medema M.H."/>
            <person name="Devos D.P."/>
            <person name="Kaster A.-K."/>
            <person name="Ovreas L."/>
            <person name="Rohde M."/>
            <person name="Galperin M.Y."/>
            <person name="Jogler C."/>
        </authorList>
    </citation>
    <scope>NUCLEOTIDE SEQUENCE [LARGE SCALE GENOMIC DNA]</scope>
    <source>
        <strain evidence="2 3">Pla100</strain>
    </source>
</reference>
<dbReference type="GO" id="GO:0016779">
    <property type="term" value="F:nucleotidyltransferase activity"/>
    <property type="evidence" value="ECO:0007669"/>
    <property type="project" value="UniProtKB-KW"/>
</dbReference>
<feature type="transmembrane region" description="Helical" evidence="1">
    <location>
        <begin position="42"/>
        <end position="58"/>
    </location>
</feature>